<dbReference type="InterPro" id="IPR027417">
    <property type="entry name" value="P-loop_NTPase"/>
</dbReference>
<dbReference type="Pfam" id="PF01712">
    <property type="entry name" value="dNK"/>
    <property type="match status" value="1"/>
</dbReference>
<protein>
    <submittedName>
        <fullName evidence="5">| / Deoxyguanosine kinase / 492322:493008 Reverse</fullName>
    </submittedName>
</protein>
<proteinExistence type="predicted"/>
<sequence length="228" mass="27878">MDIIISGTVGVGKSTISEMLYLKLKNEYKLKTNLIKEITEENPYIDYYYQNKEEWSFLTQIDFLRLRFKGVFLNKDNDFINIYDRHFLDDYVFSSLYLVKESMSTLNFNIYKELNQQFLEKINYQKKKIYLFLLISDFQITLDRIKKRGRKAELDSKLNLYWKELYQKYYSDSKIREYFKKNSDYFYLIDADQSKEKILNDILQIIEKGNIYENSYQWNNRSWEKHSS</sequence>
<dbReference type="GO" id="GO:0019136">
    <property type="term" value="F:deoxynucleoside kinase activity"/>
    <property type="evidence" value="ECO:0007669"/>
    <property type="project" value="InterPro"/>
</dbReference>
<reference evidence="6" key="1">
    <citation type="submission" date="2015-05" db="EMBL/GenBank/DDBJ databases">
        <authorList>
            <person name="Collingro A."/>
        </authorList>
    </citation>
    <scope>NUCLEOTIDE SEQUENCE [LARGE SCALE GENOMIC DNA]</scope>
    <source>
        <strain evidence="6">Ps</strain>
    </source>
</reference>
<keyword evidence="3" id="KW-0067">ATP-binding</keyword>
<gene>
    <name evidence="5" type="ORF">HEPPS_02070</name>
</gene>
<accession>A0A0G7ZLH9</accession>
<dbReference type="PIRSF" id="PIRSF000705">
    <property type="entry name" value="DNK"/>
    <property type="match status" value="1"/>
</dbReference>
<feature type="binding site" evidence="3">
    <location>
        <begin position="144"/>
        <end position="148"/>
    </location>
    <ligand>
        <name>ATP</name>
        <dbReference type="ChEBI" id="CHEBI:30616"/>
    </ligand>
</feature>
<evidence type="ECO:0000256" key="1">
    <source>
        <dbReference type="PIRSR" id="PIRSR000705-1"/>
    </source>
</evidence>
<evidence type="ECO:0000313" key="5">
    <source>
        <dbReference type="EMBL" id="CRX37007.1"/>
    </source>
</evidence>
<dbReference type="GO" id="GO:0005737">
    <property type="term" value="C:cytoplasm"/>
    <property type="evidence" value="ECO:0007669"/>
    <property type="project" value="TreeGrafter"/>
</dbReference>
<dbReference type="GO" id="GO:0005524">
    <property type="term" value="F:ATP binding"/>
    <property type="evidence" value="ECO:0007669"/>
    <property type="project" value="UniProtKB-KW"/>
</dbReference>
<dbReference type="PANTHER" id="PTHR10513">
    <property type="entry name" value="DEOXYNUCLEOSIDE KINASE"/>
    <property type="match status" value="1"/>
</dbReference>
<feature type="binding site" evidence="2">
    <location>
        <position position="85"/>
    </location>
    <ligand>
        <name>substrate</name>
    </ligand>
</feature>
<feature type="binding site" evidence="2">
    <location>
        <position position="60"/>
    </location>
    <ligand>
        <name>substrate</name>
    </ligand>
</feature>
<dbReference type="PANTHER" id="PTHR10513:SF35">
    <property type="entry name" value="DEOXYADENOSINE KINASE"/>
    <property type="match status" value="1"/>
</dbReference>
<feature type="active site" description="Proton acceptor" evidence="1">
    <location>
        <position position="84"/>
    </location>
</feature>
<keyword evidence="5" id="KW-0808">Transferase</keyword>
<keyword evidence="6" id="KW-1185">Reference proteome</keyword>
<organism evidence="5 6">
    <name type="scientific">Candidatus Hepatoplasma crinochetorum</name>
    <dbReference type="NCBI Taxonomy" id="295596"/>
    <lineage>
        <taxon>Bacteria</taxon>
        <taxon>Bacillati</taxon>
        <taxon>Mycoplasmatota</taxon>
        <taxon>Mollicutes</taxon>
        <taxon>Candidatus Hepatoplasmataceae</taxon>
        <taxon>Candidatus Hepatoplasma</taxon>
    </lineage>
</organism>
<feature type="binding site" evidence="2">
    <location>
        <position position="37"/>
    </location>
    <ligand>
        <name>substrate</name>
    </ligand>
</feature>
<dbReference type="Gene3D" id="3.40.50.300">
    <property type="entry name" value="P-loop containing nucleotide triphosphate hydrolases"/>
    <property type="match status" value="1"/>
</dbReference>
<evidence type="ECO:0000259" key="4">
    <source>
        <dbReference type="Pfam" id="PF01712"/>
    </source>
</evidence>
<dbReference type="InterPro" id="IPR031314">
    <property type="entry name" value="DNK_dom"/>
</dbReference>
<evidence type="ECO:0000256" key="3">
    <source>
        <dbReference type="PIRSR" id="PIRSR000705-3"/>
    </source>
</evidence>
<dbReference type="SUPFAM" id="SSF52540">
    <property type="entry name" value="P-loop containing nucleoside triphosphate hydrolases"/>
    <property type="match status" value="1"/>
</dbReference>
<feature type="binding site" evidence="2">
    <location>
        <position position="49"/>
    </location>
    <ligand>
        <name>substrate</name>
    </ligand>
</feature>
<evidence type="ECO:0000313" key="6">
    <source>
        <dbReference type="Proteomes" id="UP000242141"/>
    </source>
</evidence>
<dbReference type="InterPro" id="IPR050566">
    <property type="entry name" value="Deoxyribonucleoside_kinase"/>
</dbReference>
<evidence type="ECO:0000256" key="2">
    <source>
        <dbReference type="PIRSR" id="PIRSR000705-2"/>
    </source>
</evidence>
<name>A0A0G7ZLH9_9MOLU</name>
<feature type="binding site" evidence="2">
    <location>
        <position position="89"/>
    </location>
    <ligand>
        <name>substrate</name>
    </ligand>
</feature>
<keyword evidence="5" id="KW-0418">Kinase</keyword>
<dbReference type="AlphaFoldDB" id="A0A0G7ZLH9"/>
<feature type="domain" description="Deoxynucleoside kinase" evidence="4">
    <location>
        <begin position="3"/>
        <end position="206"/>
    </location>
</feature>
<keyword evidence="3" id="KW-0547">Nucleotide-binding</keyword>
<feature type="binding site" evidence="3">
    <location>
        <begin position="7"/>
        <end position="15"/>
    </location>
    <ligand>
        <name>ATP</name>
        <dbReference type="ChEBI" id="CHEBI:30616"/>
    </ligand>
</feature>
<dbReference type="EMBL" id="CWGI01000001">
    <property type="protein sequence ID" value="CRX37007.1"/>
    <property type="molecule type" value="Genomic_DNA"/>
</dbReference>
<feature type="binding site" evidence="2">
    <location>
        <position position="153"/>
    </location>
    <ligand>
        <name>substrate</name>
    </ligand>
</feature>
<dbReference type="InterPro" id="IPR002624">
    <property type="entry name" value="DCK/DGK"/>
</dbReference>
<dbReference type="Proteomes" id="UP000242141">
    <property type="component" value="Unassembled WGS sequence"/>
</dbReference>